<dbReference type="Pfam" id="PF02036">
    <property type="entry name" value="SCP2"/>
    <property type="match status" value="1"/>
</dbReference>
<dbReference type="InterPro" id="IPR036527">
    <property type="entry name" value="SCP2_sterol-bd_dom_sf"/>
</dbReference>
<evidence type="ECO:0000313" key="2">
    <source>
        <dbReference type="EMBL" id="WAA12235.1"/>
    </source>
</evidence>
<accession>A0A9E8LYT6</accession>
<dbReference type="Gene3D" id="3.30.1050.10">
    <property type="entry name" value="SCP2 sterol-binding domain"/>
    <property type="match status" value="1"/>
</dbReference>
<dbReference type="RefSeq" id="WP_275420370.1">
    <property type="nucleotide sequence ID" value="NZ_CP106877.1"/>
</dbReference>
<dbReference type="EMBL" id="CP106877">
    <property type="protein sequence ID" value="WAA12235.1"/>
    <property type="molecule type" value="Genomic_DNA"/>
</dbReference>
<dbReference type="GO" id="GO:0005829">
    <property type="term" value="C:cytosol"/>
    <property type="evidence" value="ECO:0007669"/>
    <property type="project" value="TreeGrafter"/>
</dbReference>
<keyword evidence="3" id="KW-1185">Reference proteome</keyword>
<organism evidence="2 3">
    <name type="scientific">Fervidibacillus halotolerans</name>
    <dbReference type="NCBI Taxonomy" id="2980027"/>
    <lineage>
        <taxon>Bacteria</taxon>
        <taxon>Bacillati</taxon>
        <taxon>Bacillota</taxon>
        <taxon>Bacilli</taxon>
        <taxon>Bacillales</taxon>
        <taxon>Bacillaceae</taxon>
        <taxon>Fervidibacillus</taxon>
    </lineage>
</organism>
<protein>
    <submittedName>
        <fullName evidence="2">SCP2 sterol-binding domain-containing protein</fullName>
    </submittedName>
</protein>
<dbReference type="KEGG" id="fhl:OE105_11780"/>
<dbReference type="SUPFAM" id="SSF55718">
    <property type="entry name" value="SCP-like"/>
    <property type="match status" value="1"/>
</dbReference>
<evidence type="ECO:0000259" key="1">
    <source>
        <dbReference type="Pfam" id="PF02036"/>
    </source>
</evidence>
<sequence length="116" mass="13264">MNLENMSMKDLWITISKTLNDNPKPFSDLKGVYQFELQGKEQTEIYQLSFENGVAKWSEGVERRADVVLEMKESDFPSFLTGKLKGMTAYMTGKLKIKGNISLAMKLESLLKQYSL</sequence>
<evidence type="ECO:0000313" key="3">
    <source>
        <dbReference type="Proteomes" id="UP001164726"/>
    </source>
</evidence>
<feature type="domain" description="SCP2" evidence="1">
    <location>
        <begin position="21"/>
        <end position="112"/>
    </location>
</feature>
<dbReference type="PANTHER" id="PTHR10094:SF25">
    <property type="entry name" value="SCP2 STEROL-BINDING DOMAIN-CONTAINING PROTEIN 1"/>
    <property type="match status" value="1"/>
</dbReference>
<name>A0A9E8LYT6_9BACI</name>
<dbReference type="Proteomes" id="UP001164726">
    <property type="component" value="Chromosome"/>
</dbReference>
<gene>
    <name evidence="2" type="ORF">OE105_11780</name>
</gene>
<dbReference type="PANTHER" id="PTHR10094">
    <property type="entry name" value="STEROL CARRIER PROTEIN 2 SCP-2 FAMILY PROTEIN"/>
    <property type="match status" value="1"/>
</dbReference>
<dbReference type="AlphaFoldDB" id="A0A9E8LYT6"/>
<proteinExistence type="predicted"/>
<reference evidence="2" key="1">
    <citation type="submission" date="2022-09" db="EMBL/GenBank/DDBJ databases">
        <title>Complete Genomes of Fervidibacillus albus and Fervidibacillus halotolerans isolated from tidal flat sediments.</title>
        <authorList>
            <person name="Kwon K.K."/>
            <person name="Yang S.-H."/>
            <person name="Park M.J."/>
            <person name="Oh H.-M."/>
        </authorList>
    </citation>
    <scope>NUCLEOTIDE SEQUENCE</scope>
    <source>
        <strain evidence="2">MEBiC13594</strain>
    </source>
</reference>
<dbReference type="InterPro" id="IPR003033">
    <property type="entry name" value="SCP2_sterol-bd_dom"/>
</dbReference>